<accession>A0ACB8SYP4</accession>
<reference evidence="1" key="1">
    <citation type="submission" date="2021-03" db="EMBL/GenBank/DDBJ databases">
        <authorList>
            <consortium name="DOE Joint Genome Institute"/>
            <person name="Ahrendt S."/>
            <person name="Looney B.P."/>
            <person name="Miyauchi S."/>
            <person name="Morin E."/>
            <person name="Drula E."/>
            <person name="Courty P.E."/>
            <person name="Chicoki N."/>
            <person name="Fauchery L."/>
            <person name="Kohler A."/>
            <person name="Kuo A."/>
            <person name="Labutti K."/>
            <person name="Pangilinan J."/>
            <person name="Lipzen A."/>
            <person name="Riley R."/>
            <person name="Andreopoulos W."/>
            <person name="He G."/>
            <person name="Johnson J."/>
            <person name="Barry K.W."/>
            <person name="Grigoriev I.V."/>
            <person name="Nagy L."/>
            <person name="Hibbett D."/>
            <person name="Henrissat B."/>
            <person name="Matheny P.B."/>
            <person name="Labbe J."/>
            <person name="Martin F."/>
        </authorList>
    </citation>
    <scope>NUCLEOTIDE SEQUENCE</scope>
    <source>
        <strain evidence="1">HHB10654</strain>
    </source>
</reference>
<gene>
    <name evidence="1" type="ORF">BV25DRAFT_1805777</name>
</gene>
<proteinExistence type="predicted"/>
<protein>
    <submittedName>
        <fullName evidence="1">Uncharacterized protein</fullName>
    </submittedName>
</protein>
<sequence>MKRYGVLFHPDTAQIRCLAHVVNLVVQKILSTAADAADPDVEDYYETLNKHLPFHYDPADDEDVTEFESQEAADRDEEEKDVLDVSEEAEEEDAYSSMSAIDKVRTVLISMIARLRATCRKIVSSPARRSAFRKLAVKHYDNSHLLNGHKINRLMPIRDAINAWVFDRDDLHALMLTPAEWKVLESFGSVLEVFTQVTLNMSRSKTPTLPWVLPMYEHMRLSLTSRVSDESLPLSLREGIAAGLEKLMHYYDLARGSQFPVIATICHPALRIAWFDKLGKDQRDKAWALFKHVYDEYAKAMPPPQDTPATSATHIPDPNDFLAIVAQTTALPDSNIEEVHQRTELDRWRGMEGGRGDIHYPLVWWKVRHTPESVRAWD</sequence>
<name>A0ACB8SYP4_9AGAM</name>
<comment type="caution">
    <text evidence="1">The sequence shown here is derived from an EMBL/GenBank/DDBJ whole genome shotgun (WGS) entry which is preliminary data.</text>
</comment>
<keyword evidence="2" id="KW-1185">Reference proteome</keyword>
<dbReference type="Proteomes" id="UP000814140">
    <property type="component" value="Unassembled WGS sequence"/>
</dbReference>
<organism evidence="1 2">
    <name type="scientific">Artomyces pyxidatus</name>
    <dbReference type="NCBI Taxonomy" id="48021"/>
    <lineage>
        <taxon>Eukaryota</taxon>
        <taxon>Fungi</taxon>
        <taxon>Dikarya</taxon>
        <taxon>Basidiomycota</taxon>
        <taxon>Agaricomycotina</taxon>
        <taxon>Agaricomycetes</taxon>
        <taxon>Russulales</taxon>
        <taxon>Auriscalpiaceae</taxon>
        <taxon>Artomyces</taxon>
    </lineage>
</organism>
<reference evidence="1" key="2">
    <citation type="journal article" date="2022" name="New Phytol.">
        <title>Evolutionary transition to the ectomycorrhizal habit in the genomes of a hyperdiverse lineage of mushroom-forming fungi.</title>
        <authorList>
            <person name="Looney B."/>
            <person name="Miyauchi S."/>
            <person name="Morin E."/>
            <person name="Drula E."/>
            <person name="Courty P.E."/>
            <person name="Kohler A."/>
            <person name="Kuo A."/>
            <person name="LaButti K."/>
            <person name="Pangilinan J."/>
            <person name="Lipzen A."/>
            <person name="Riley R."/>
            <person name="Andreopoulos W."/>
            <person name="He G."/>
            <person name="Johnson J."/>
            <person name="Nolan M."/>
            <person name="Tritt A."/>
            <person name="Barry K.W."/>
            <person name="Grigoriev I.V."/>
            <person name="Nagy L.G."/>
            <person name="Hibbett D."/>
            <person name="Henrissat B."/>
            <person name="Matheny P.B."/>
            <person name="Labbe J."/>
            <person name="Martin F.M."/>
        </authorList>
    </citation>
    <scope>NUCLEOTIDE SEQUENCE</scope>
    <source>
        <strain evidence="1">HHB10654</strain>
    </source>
</reference>
<evidence type="ECO:0000313" key="1">
    <source>
        <dbReference type="EMBL" id="KAI0061285.1"/>
    </source>
</evidence>
<dbReference type="EMBL" id="MU277213">
    <property type="protein sequence ID" value="KAI0061285.1"/>
    <property type="molecule type" value="Genomic_DNA"/>
</dbReference>
<evidence type="ECO:0000313" key="2">
    <source>
        <dbReference type="Proteomes" id="UP000814140"/>
    </source>
</evidence>